<feature type="compositionally biased region" description="Basic and acidic residues" evidence="1">
    <location>
        <begin position="277"/>
        <end position="288"/>
    </location>
</feature>
<accession>W6ZYF6</accession>
<dbReference type="EMBL" id="KI965507">
    <property type="protein sequence ID" value="EUD64368.1"/>
    <property type="molecule type" value="Genomic_DNA"/>
</dbReference>
<reference evidence="2 3" key="1">
    <citation type="submission" date="2013-02" db="EMBL/GenBank/DDBJ databases">
        <title>The Genome Sequence of Plasmodium inui San Antonio 1.</title>
        <authorList>
            <consortium name="The Broad Institute Genome Sequencing Platform"/>
            <consortium name="The Broad Institute Genome Sequencing Center for Infectious Disease"/>
            <person name="Neafsey D."/>
            <person name="Cheeseman I."/>
            <person name="Volkman S."/>
            <person name="Adams J."/>
            <person name="Walker B."/>
            <person name="Young S.K."/>
            <person name="Zeng Q."/>
            <person name="Gargeya S."/>
            <person name="Fitzgerald M."/>
            <person name="Haas B."/>
            <person name="Abouelleil A."/>
            <person name="Alvarado L."/>
            <person name="Arachchi H.M."/>
            <person name="Berlin A.M."/>
            <person name="Chapman S.B."/>
            <person name="Dewar J."/>
            <person name="Goldberg J."/>
            <person name="Griggs A."/>
            <person name="Gujja S."/>
            <person name="Hansen M."/>
            <person name="Howarth C."/>
            <person name="Imamovic A."/>
            <person name="Larimer J."/>
            <person name="McCowan C."/>
            <person name="Murphy C."/>
            <person name="Neiman D."/>
            <person name="Pearson M."/>
            <person name="Priest M."/>
            <person name="Roberts A."/>
            <person name="Saif S."/>
            <person name="Shea T."/>
            <person name="Sisk P."/>
            <person name="Sykes S."/>
            <person name="Wortman J."/>
            <person name="Nusbaum C."/>
            <person name="Birren B."/>
        </authorList>
    </citation>
    <scope>NUCLEOTIDE SEQUENCE [LARGE SCALE GENOMIC DNA]</scope>
    <source>
        <strain evidence="2 3">San Antonio 1</strain>
    </source>
</reference>
<evidence type="ECO:0000313" key="2">
    <source>
        <dbReference type="EMBL" id="EUD64368.1"/>
    </source>
</evidence>
<proteinExistence type="predicted"/>
<feature type="compositionally biased region" description="Basic and acidic residues" evidence="1">
    <location>
        <begin position="334"/>
        <end position="355"/>
    </location>
</feature>
<sequence>MNLEKDKKVLKDKLREELQRLKGYSIIQLVLSSLLQSEKETNGGVKKKGILYSQIESKYVGKIVYDTFCHSRGARRYGERNPFPLCCVKRRVHIGKGSKQLVVSWTDRSIPSETAFQLISREKDFFIFLKITHYVKKEPLRRAAEGSLSPLIVFLYDVAAAERGGTDEREKERISGGCTDGPLTDVGSTNGGNSSLAQLANVQGGATCCETGIGGAAKSKREPPQKGDYKKFVDRYLLLVHYRSHRKVTLSQFLNSLVSASLNHSQIGFDSNSTAMEEQHRGQDERGEGSILVTPHGRSSKRRETKGISGNSHPGRRLNTVDLQNDVTGKVSHSKRDFPPEKIHDHPEGYSDGDIRNERDEVNSWVMPLLSGRQTRWLKFCRQKKYTFHHRPPQKGTNSSEQICHLLTVPNCRIYIYTSKMEKGKHIFLTFHKMSKCFFIFASPILGVLNGDHLQFVCLSSGYRKCNTRTSCGRDKEGATPPQVITPFLEELSLSIGAMYNKKKKSIRKLQKYLANRTLKGYINFHRFGKEVQKEQQIYSYTFYDIGDNFFLTKGEHSPEELSGGPQRRRPKNPTQGIPNLLQKIGPILTQCSHFNPKVDIHFAQRRLEKVCANVTDVLNWCRQFRTSIRWTKRRECICVYFLRKDFPSVISTKWNGTNGPLVECPTGFTQPSPWNSNDKNRGTKSPERNTFQSVQSLCPFQILSTRGRIFKMIRRVCLLLFSLTHKMEKLANLDLLHMLRHVHHVVVAFPYLYVCYAQEGGCTRGDISTQEKRHGLGQLSLAHLPPHMEGLQRLRRRRKKAIRRILLKEGEFLFLLKMHKVLLYFYLYVTGKLCRTWLNSVRGRRGAPKEGRKTAWEEATCKEVTPPEALPPSRFDELIKQIKREKWKKKIYLHVRNCMGVLKRDKKGAHTGEEMNNKAHTLEGGARGTKGRLISSFILRPVCMNGNFSGGTEATPEGVRDRGVDYEEVLSAGRATDTNAANAANTANDVNAANASNASNHANSRTEQRSEGAHAEKDDYANFFKLRNMKKTARILGPALMDRMADRLYVGRKALLNVNAHREELLGIVSQFEEDAKGVLCAVREASSHRGGIITTSQHDLDDPPRSLNGEEVQRLLHHICKKKRVNKNFSIFNIPSGCTGRGRLRHVSGVKVNNKVVRSFFRLEKSPREKRPLEESLRRGSHSRTHKVSLKYLVHLVNGHITFAVNIFSKDHQKWAHSRSRVYFLNVCKNDVIKNMLIERTIHFLEDLLTYVQENLPFLESEKKTRVPKGHHISYNLCKIFCYELKQGKCEMKKIYKVQPGGEFYVHLFTLTSQATLFLYSTGGGGGFCNPFFVKFFERNKFYDAFVESANRVI</sequence>
<protein>
    <submittedName>
        <fullName evidence="2">Uncharacterized protein</fullName>
    </submittedName>
</protein>
<evidence type="ECO:0000313" key="3">
    <source>
        <dbReference type="Proteomes" id="UP000030640"/>
    </source>
</evidence>
<feature type="compositionally biased region" description="Low complexity" evidence="1">
    <location>
        <begin position="989"/>
        <end position="1004"/>
    </location>
</feature>
<keyword evidence="3" id="KW-1185">Reference proteome</keyword>
<dbReference type="OrthoDB" id="382202at2759"/>
<feature type="region of interest" description="Disordered" evidence="1">
    <location>
        <begin position="989"/>
        <end position="1015"/>
    </location>
</feature>
<name>W6ZYF6_9APIC</name>
<evidence type="ECO:0000256" key="1">
    <source>
        <dbReference type="SAM" id="MobiDB-lite"/>
    </source>
</evidence>
<dbReference type="VEuPathDB" id="PlasmoDB:C922_05249"/>
<feature type="compositionally biased region" description="Basic and acidic residues" evidence="1">
    <location>
        <begin position="1005"/>
        <end position="1015"/>
    </location>
</feature>
<gene>
    <name evidence="2" type="ORF">C922_05249</name>
</gene>
<organism evidence="2 3">
    <name type="scientific">Plasmodium inui San Antonio 1</name>
    <dbReference type="NCBI Taxonomy" id="1237626"/>
    <lineage>
        <taxon>Eukaryota</taxon>
        <taxon>Sar</taxon>
        <taxon>Alveolata</taxon>
        <taxon>Apicomplexa</taxon>
        <taxon>Aconoidasida</taxon>
        <taxon>Haemosporida</taxon>
        <taxon>Plasmodiidae</taxon>
        <taxon>Plasmodium</taxon>
        <taxon>Plasmodium (Plasmodium)</taxon>
    </lineage>
</organism>
<dbReference type="Proteomes" id="UP000030640">
    <property type="component" value="Unassembled WGS sequence"/>
</dbReference>
<feature type="region of interest" description="Disordered" evidence="1">
    <location>
        <begin position="273"/>
        <end position="355"/>
    </location>
</feature>
<feature type="region of interest" description="Disordered" evidence="1">
    <location>
        <begin position="166"/>
        <end position="190"/>
    </location>
</feature>
<feature type="region of interest" description="Disordered" evidence="1">
    <location>
        <begin position="557"/>
        <end position="576"/>
    </location>
</feature>
<dbReference type="GeneID" id="20040523"/>
<dbReference type="RefSeq" id="XP_008819043.1">
    <property type="nucleotide sequence ID" value="XM_008820821.1"/>
</dbReference>